<keyword evidence="1" id="KW-0472">Membrane</keyword>
<reference evidence="2 3" key="1">
    <citation type="submission" date="2018-06" db="EMBL/GenBank/DDBJ databases">
        <authorList>
            <consortium name="Pathogen Informatics"/>
            <person name="Doyle S."/>
        </authorList>
    </citation>
    <scope>NUCLEOTIDE SEQUENCE [LARGE SCALE GENOMIC DNA]</scope>
    <source>
        <strain evidence="2 3">NCTC10786</strain>
    </source>
</reference>
<feature type="transmembrane region" description="Helical" evidence="1">
    <location>
        <begin position="21"/>
        <end position="50"/>
    </location>
</feature>
<keyword evidence="1" id="KW-1133">Transmembrane helix</keyword>
<evidence type="ECO:0000256" key="1">
    <source>
        <dbReference type="SAM" id="Phobius"/>
    </source>
</evidence>
<evidence type="ECO:0000313" key="2">
    <source>
        <dbReference type="EMBL" id="SQB29350.1"/>
    </source>
</evidence>
<protein>
    <submittedName>
        <fullName evidence="2">Uncharacterized protein</fullName>
    </submittedName>
</protein>
<accession>A0A2X2XSE4</accession>
<dbReference type="EMBL" id="UAVY01000004">
    <property type="protein sequence ID" value="SQB29350.1"/>
    <property type="molecule type" value="Genomic_DNA"/>
</dbReference>
<name>A0A2X2XSE4_CITKO</name>
<gene>
    <name evidence="2" type="ORF">NCTC10786_03136</name>
</gene>
<dbReference type="Proteomes" id="UP000251584">
    <property type="component" value="Unassembled WGS sequence"/>
</dbReference>
<evidence type="ECO:0000313" key="3">
    <source>
        <dbReference type="Proteomes" id="UP000251584"/>
    </source>
</evidence>
<proteinExistence type="predicted"/>
<organism evidence="2 3">
    <name type="scientific">Citrobacter koseri</name>
    <name type="common">Citrobacter diversus</name>
    <dbReference type="NCBI Taxonomy" id="545"/>
    <lineage>
        <taxon>Bacteria</taxon>
        <taxon>Pseudomonadati</taxon>
        <taxon>Pseudomonadota</taxon>
        <taxon>Gammaproteobacteria</taxon>
        <taxon>Enterobacterales</taxon>
        <taxon>Enterobacteriaceae</taxon>
        <taxon>Citrobacter</taxon>
    </lineage>
</organism>
<keyword evidence="1" id="KW-0812">Transmembrane</keyword>
<dbReference type="AlphaFoldDB" id="A0A2X2XSE4"/>
<sequence length="72" mass="8197">MPHPGLNRSRSRRRWIITKPSPFFFGQLATCAIAGTFLTKTGAFIITLILERKVQTINQTKEAVITGRLLRR</sequence>